<reference evidence="9" key="1">
    <citation type="journal article" date="2020" name="J. ISSAAS">
        <title>Lactobacilli and other gastrointestinal microbiota of Peromyscus leucopus, reservoir host for agents of Lyme disease and other zoonoses in North America.</title>
        <authorList>
            <person name="Milovic A."/>
            <person name="Bassam K."/>
            <person name="Shao H."/>
            <person name="Chatzistamou I."/>
            <person name="Tufts D.M."/>
            <person name="Diuk-Wasser M."/>
            <person name="Barbour A.G."/>
        </authorList>
    </citation>
    <scope>NUCLEOTIDE SEQUENCE</scope>
    <source>
        <strain evidence="9">LL71</strain>
    </source>
</reference>
<dbReference type="GO" id="GO:0046872">
    <property type="term" value="F:metal ion binding"/>
    <property type="evidence" value="ECO:0007669"/>
    <property type="project" value="UniProtKB-KW"/>
</dbReference>
<dbReference type="SUPFAM" id="SSF52499">
    <property type="entry name" value="Isochorismatase-like hydrolases"/>
    <property type="match status" value="1"/>
</dbReference>
<evidence type="ECO:0000256" key="3">
    <source>
        <dbReference type="ARBA" id="ARBA00022723"/>
    </source>
</evidence>
<dbReference type="EMBL" id="MT002444">
    <property type="protein sequence ID" value="QIM10816.1"/>
    <property type="molecule type" value="Genomic_DNA"/>
</dbReference>
<dbReference type="PANTHER" id="PTHR11080:SF2">
    <property type="entry name" value="LD05707P"/>
    <property type="match status" value="1"/>
</dbReference>
<dbReference type="InterPro" id="IPR000868">
    <property type="entry name" value="Isochorismatase-like_dom"/>
</dbReference>
<evidence type="ECO:0000256" key="1">
    <source>
        <dbReference type="ARBA" id="ARBA00006336"/>
    </source>
</evidence>
<evidence type="ECO:0000259" key="8">
    <source>
        <dbReference type="Pfam" id="PF00857"/>
    </source>
</evidence>
<dbReference type="EC" id="3.5.1.19" evidence="6"/>
<dbReference type="AlphaFoldDB" id="A0A6G8F3K8"/>
<dbReference type="GO" id="GO:0019363">
    <property type="term" value="P:pyridine nucleotide biosynthetic process"/>
    <property type="evidence" value="ECO:0007669"/>
    <property type="project" value="UniProtKB-KW"/>
</dbReference>
<sequence>MKNKLLLIIDPQVDFITGALPVAGAENAMNALAEYIRSHNRDYSHIIVTADRHPMRHCSFSTEGGEWPVHCVSDSVGAAIWPDIMDVLLIAPDKVKVLHKGEDPLREEYSIFKNYASKESILRILAENGIEEIDICGLAGDVCVSDTILDGLALELPQKINVLTEFSPSIDGGNTLDAIISNNALSSDRK</sequence>
<dbReference type="InterPro" id="IPR052347">
    <property type="entry name" value="Isochorismatase_Nicotinamidase"/>
</dbReference>
<keyword evidence="2" id="KW-0662">Pyridine nucleotide biosynthesis</keyword>
<evidence type="ECO:0000256" key="5">
    <source>
        <dbReference type="ARBA" id="ARBA00037900"/>
    </source>
</evidence>
<keyword evidence="3" id="KW-0479">Metal-binding</keyword>
<dbReference type="Pfam" id="PF00857">
    <property type="entry name" value="Isochorismatase"/>
    <property type="match status" value="1"/>
</dbReference>
<comment type="pathway">
    <text evidence="5">Cofactor biosynthesis; nicotinate biosynthesis; nicotinate from nicotinamide: step 1/1.</text>
</comment>
<name>A0A6G8F3K8_9BACT</name>
<keyword evidence="4" id="KW-0378">Hydrolase</keyword>
<gene>
    <name evidence="9" type="ORF">Muribac1_0250</name>
</gene>
<dbReference type="InterPro" id="IPR036380">
    <property type="entry name" value="Isochorismatase-like_sf"/>
</dbReference>
<dbReference type="PANTHER" id="PTHR11080">
    <property type="entry name" value="PYRAZINAMIDASE/NICOTINAMIDASE"/>
    <property type="match status" value="1"/>
</dbReference>
<evidence type="ECO:0000256" key="4">
    <source>
        <dbReference type="ARBA" id="ARBA00022801"/>
    </source>
</evidence>
<evidence type="ECO:0000256" key="2">
    <source>
        <dbReference type="ARBA" id="ARBA00022642"/>
    </source>
</evidence>
<organism evidence="9">
    <name type="scientific">uncultured Muribaculaceae bacterium</name>
    <dbReference type="NCBI Taxonomy" id="2301481"/>
    <lineage>
        <taxon>Bacteria</taxon>
        <taxon>Pseudomonadati</taxon>
        <taxon>Bacteroidota</taxon>
        <taxon>Bacteroidia</taxon>
        <taxon>Bacteroidales</taxon>
        <taxon>Muribaculaceae</taxon>
        <taxon>environmental samples</taxon>
    </lineage>
</organism>
<dbReference type="Gene3D" id="3.40.50.850">
    <property type="entry name" value="Isochorismatase-like"/>
    <property type="match status" value="1"/>
</dbReference>
<dbReference type="GO" id="GO:0008936">
    <property type="term" value="F:nicotinamidase activity"/>
    <property type="evidence" value="ECO:0007669"/>
    <property type="project" value="UniProtKB-EC"/>
</dbReference>
<comment type="similarity">
    <text evidence="1">Belongs to the isochorismatase family.</text>
</comment>
<feature type="domain" description="Isochorismatase-like" evidence="8">
    <location>
        <begin position="5"/>
        <end position="154"/>
    </location>
</feature>
<evidence type="ECO:0000313" key="9">
    <source>
        <dbReference type="EMBL" id="QIM10816.1"/>
    </source>
</evidence>
<evidence type="ECO:0000256" key="6">
    <source>
        <dbReference type="ARBA" id="ARBA00039017"/>
    </source>
</evidence>
<proteinExistence type="inferred from homology"/>
<evidence type="ECO:0000256" key="7">
    <source>
        <dbReference type="ARBA" id="ARBA00043224"/>
    </source>
</evidence>
<accession>A0A6G8F3K8</accession>
<protein>
    <recommendedName>
        <fullName evidence="6">nicotinamidase</fullName>
        <ecNumber evidence="6">3.5.1.19</ecNumber>
    </recommendedName>
    <alternativeName>
        <fullName evidence="7">Nicotinamide deamidase</fullName>
    </alternativeName>
</protein>